<feature type="compositionally biased region" description="Pro residues" evidence="1">
    <location>
        <begin position="157"/>
        <end position="167"/>
    </location>
</feature>
<accession>A0A6G1LMN9</accession>
<dbReference type="AlphaFoldDB" id="A0A6G1LMN9"/>
<evidence type="ECO:0000313" key="2">
    <source>
        <dbReference type="EMBL" id="KAF2773688.1"/>
    </source>
</evidence>
<feature type="region of interest" description="Disordered" evidence="1">
    <location>
        <begin position="120"/>
        <end position="177"/>
    </location>
</feature>
<feature type="compositionally biased region" description="Polar residues" evidence="1">
    <location>
        <begin position="136"/>
        <end position="145"/>
    </location>
</feature>
<feature type="region of interest" description="Disordered" evidence="1">
    <location>
        <begin position="71"/>
        <end position="107"/>
    </location>
</feature>
<keyword evidence="3" id="KW-1185">Reference proteome</keyword>
<evidence type="ECO:0000313" key="3">
    <source>
        <dbReference type="Proteomes" id="UP000799436"/>
    </source>
</evidence>
<proteinExistence type="predicted"/>
<evidence type="ECO:0000256" key="1">
    <source>
        <dbReference type="SAM" id="MobiDB-lite"/>
    </source>
</evidence>
<dbReference type="EMBL" id="ML995810">
    <property type="protein sequence ID" value="KAF2773688.1"/>
    <property type="molecule type" value="Genomic_DNA"/>
</dbReference>
<organism evidence="2 3">
    <name type="scientific">Teratosphaeria nubilosa</name>
    <dbReference type="NCBI Taxonomy" id="161662"/>
    <lineage>
        <taxon>Eukaryota</taxon>
        <taxon>Fungi</taxon>
        <taxon>Dikarya</taxon>
        <taxon>Ascomycota</taxon>
        <taxon>Pezizomycotina</taxon>
        <taxon>Dothideomycetes</taxon>
        <taxon>Dothideomycetidae</taxon>
        <taxon>Mycosphaerellales</taxon>
        <taxon>Teratosphaeriaceae</taxon>
        <taxon>Teratosphaeria</taxon>
    </lineage>
</organism>
<reference evidence="2" key="1">
    <citation type="journal article" date="2020" name="Stud. Mycol.">
        <title>101 Dothideomycetes genomes: a test case for predicting lifestyles and emergence of pathogens.</title>
        <authorList>
            <person name="Haridas S."/>
            <person name="Albert R."/>
            <person name="Binder M."/>
            <person name="Bloem J."/>
            <person name="Labutti K."/>
            <person name="Salamov A."/>
            <person name="Andreopoulos B."/>
            <person name="Baker S."/>
            <person name="Barry K."/>
            <person name="Bills G."/>
            <person name="Bluhm B."/>
            <person name="Cannon C."/>
            <person name="Castanera R."/>
            <person name="Culley D."/>
            <person name="Daum C."/>
            <person name="Ezra D."/>
            <person name="Gonzalez J."/>
            <person name="Henrissat B."/>
            <person name="Kuo A."/>
            <person name="Liang C."/>
            <person name="Lipzen A."/>
            <person name="Lutzoni F."/>
            <person name="Magnuson J."/>
            <person name="Mondo S."/>
            <person name="Nolan M."/>
            <person name="Ohm R."/>
            <person name="Pangilinan J."/>
            <person name="Park H.-J."/>
            <person name="Ramirez L."/>
            <person name="Alfaro M."/>
            <person name="Sun H."/>
            <person name="Tritt A."/>
            <person name="Yoshinaga Y."/>
            <person name="Zwiers L.-H."/>
            <person name="Turgeon B."/>
            <person name="Goodwin S."/>
            <person name="Spatafora J."/>
            <person name="Crous P."/>
            <person name="Grigoriev I."/>
        </authorList>
    </citation>
    <scope>NUCLEOTIDE SEQUENCE</scope>
    <source>
        <strain evidence="2">CBS 116005</strain>
    </source>
</reference>
<gene>
    <name evidence="2" type="ORF">EJ03DRAFT_104587</name>
</gene>
<sequence length="177" mass="18613">MPTISPAAKAPSSADAAASTRPIARFTVVTAMAVFFSPGRSRMQGAVSMALLRSCGRQRVVMRRIWWRGEGDRVSSTTAESSTSSSISAATGMRSTDREAQTGRSRRAQVKLARRIASIPSTAPGDIPAPAPAMAQQRTPETSPRNLYKAASSDPSCCPPLTLPSPPHTACAAVNET</sequence>
<protein>
    <submittedName>
        <fullName evidence="2">Uncharacterized protein</fullName>
    </submittedName>
</protein>
<name>A0A6G1LMN9_9PEZI</name>
<feature type="compositionally biased region" description="Low complexity" evidence="1">
    <location>
        <begin position="75"/>
        <end position="91"/>
    </location>
</feature>
<dbReference type="Proteomes" id="UP000799436">
    <property type="component" value="Unassembled WGS sequence"/>
</dbReference>